<evidence type="ECO:0000256" key="2">
    <source>
        <dbReference type="ARBA" id="ARBA00023316"/>
    </source>
</evidence>
<dbReference type="SMART" id="SM00646">
    <property type="entry name" value="Ami_3"/>
    <property type="match status" value="1"/>
</dbReference>
<dbReference type="GO" id="GO:0009253">
    <property type="term" value="P:peptidoglycan catabolic process"/>
    <property type="evidence" value="ECO:0007669"/>
    <property type="project" value="InterPro"/>
</dbReference>
<dbReference type="PANTHER" id="PTHR30404">
    <property type="entry name" value="N-ACETYLMURAMOYL-L-ALANINE AMIDASE"/>
    <property type="match status" value="1"/>
</dbReference>
<evidence type="ECO:0000259" key="3">
    <source>
        <dbReference type="PROSITE" id="PS51781"/>
    </source>
</evidence>
<feature type="domain" description="SH3b" evidence="3">
    <location>
        <begin position="32"/>
        <end position="94"/>
    </location>
</feature>
<dbReference type="InterPro" id="IPR017293">
    <property type="entry name" value="N-acetylmuramoyl-L-ala_amidase"/>
</dbReference>
<protein>
    <submittedName>
        <fullName evidence="4">N-acetylmuramoyl-L-alanine amidase</fullName>
    </submittedName>
</protein>
<dbReference type="InterPro" id="IPR050695">
    <property type="entry name" value="N-acetylmuramoyl_amidase_3"/>
</dbReference>
<keyword evidence="5" id="KW-1185">Reference proteome</keyword>
<dbReference type="SMART" id="SM00287">
    <property type="entry name" value="SH3b"/>
    <property type="match status" value="2"/>
</dbReference>
<keyword evidence="2" id="KW-0961">Cell wall biogenesis/degradation</keyword>
<dbReference type="Pfam" id="PF08239">
    <property type="entry name" value="SH3_3"/>
    <property type="match status" value="2"/>
</dbReference>
<dbReference type="PROSITE" id="PS51781">
    <property type="entry name" value="SH3B"/>
    <property type="match status" value="1"/>
</dbReference>
<dbReference type="EMBL" id="RBZP01000001">
    <property type="protein sequence ID" value="RKQ37883.1"/>
    <property type="molecule type" value="Genomic_DNA"/>
</dbReference>
<organism evidence="4 5">
    <name type="scientific">Oceanobacillus halophilus</name>
    <dbReference type="NCBI Taxonomy" id="930130"/>
    <lineage>
        <taxon>Bacteria</taxon>
        <taxon>Bacillati</taxon>
        <taxon>Bacillota</taxon>
        <taxon>Bacilli</taxon>
        <taxon>Bacillales</taxon>
        <taxon>Bacillaceae</taxon>
        <taxon>Oceanobacillus</taxon>
    </lineage>
</organism>
<dbReference type="GO" id="GO:0008745">
    <property type="term" value="F:N-acetylmuramoyl-L-alanine amidase activity"/>
    <property type="evidence" value="ECO:0007669"/>
    <property type="project" value="InterPro"/>
</dbReference>
<comment type="caution">
    <text evidence="4">The sequence shown here is derived from an EMBL/GenBank/DDBJ whole genome shotgun (WGS) entry which is preliminary data.</text>
</comment>
<reference evidence="4 5" key="1">
    <citation type="journal article" date="2016" name="Int. J. Syst. Evol. Microbiol.">
        <title>Oceanobacillus halophilus sp. nov., a novel moderately halophilic bacterium from a hypersaline lake.</title>
        <authorList>
            <person name="Amoozegar M.A."/>
            <person name="Bagheri M."/>
            <person name="Makhdoumi A."/>
            <person name="Nikou M.M."/>
            <person name="Fazeli S.A.S."/>
            <person name="Schumann P."/>
            <person name="Sproer C."/>
            <person name="Sanchez-Porro C."/>
            <person name="Ventosa A."/>
        </authorList>
    </citation>
    <scope>NUCLEOTIDE SEQUENCE [LARGE SCALE GENOMIC DNA]</scope>
    <source>
        <strain evidence="4 5">DSM 23996</strain>
    </source>
</reference>
<dbReference type="SUPFAM" id="SSF53187">
    <property type="entry name" value="Zn-dependent exopeptidases"/>
    <property type="match status" value="1"/>
</dbReference>
<accession>A0A495ADL4</accession>
<dbReference type="InterPro" id="IPR003646">
    <property type="entry name" value="SH3-like_bac-type"/>
</dbReference>
<evidence type="ECO:0000313" key="5">
    <source>
        <dbReference type="Proteomes" id="UP000269301"/>
    </source>
</evidence>
<evidence type="ECO:0000313" key="4">
    <source>
        <dbReference type="EMBL" id="RKQ37883.1"/>
    </source>
</evidence>
<dbReference type="PIRSF" id="PIRSF037846">
    <property type="entry name" value="Autolysin_YrvJ_prd"/>
    <property type="match status" value="1"/>
</dbReference>
<name>A0A495ADL4_9BACI</name>
<dbReference type="GO" id="GO:0030288">
    <property type="term" value="C:outer membrane-bounded periplasmic space"/>
    <property type="evidence" value="ECO:0007669"/>
    <property type="project" value="TreeGrafter"/>
</dbReference>
<gene>
    <name evidence="4" type="ORF">D8M06_03545</name>
</gene>
<dbReference type="Gene3D" id="2.30.30.40">
    <property type="entry name" value="SH3 Domains"/>
    <property type="match status" value="2"/>
</dbReference>
<proteinExistence type="predicted"/>
<sequence>MMGRIYFLQINKLLIFLLAIFLVCIFTIHVHADRAIVTEDKVNIRSGPGTEYDPIGQANLNDEYKLIRKQNNWLEIEFENGTGWIIDDYILVQKIQENNKEGKNNKAVGKTITIQHDRTQLRNGPSTDYEMITFANAGEEYEVISETAQWYELSNDKITSGYVYKELITKPLDQLIGNFENKTIVIDAGHGGHDVGAIGATGTYEKDFTYLTALELEKELTSLGANVILTRPDDVFISLKSRASYSNLLDTDAYISIHYNSFPEQPDVTGIESYYYHEQDKELANFIQQEIVKETNARDRGTSFGDFYVIRQNFKPAVLIELGFISNDEKEKLLQTTFYQKQIVTGIVSGLGKYFLEN</sequence>
<dbReference type="AlphaFoldDB" id="A0A495ADL4"/>
<dbReference type="Gene3D" id="3.40.630.40">
    <property type="entry name" value="Zn-dependent exopeptidases"/>
    <property type="match status" value="1"/>
</dbReference>
<dbReference type="CDD" id="cd02696">
    <property type="entry name" value="MurNAc-LAA"/>
    <property type="match status" value="1"/>
</dbReference>
<dbReference type="Pfam" id="PF01520">
    <property type="entry name" value="Amidase_3"/>
    <property type="match status" value="1"/>
</dbReference>
<dbReference type="InterPro" id="IPR002508">
    <property type="entry name" value="MurNAc-LAA_cat"/>
</dbReference>
<dbReference type="PANTHER" id="PTHR30404:SF7">
    <property type="entry name" value="CELL WALL AMIDASE LYTH-RELATED"/>
    <property type="match status" value="1"/>
</dbReference>
<dbReference type="Proteomes" id="UP000269301">
    <property type="component" value="Unassembled WGS sequence"/>
</dbReference>
<keyword evidence="1" id="KW-0378">Hydrolase</keyword>
<evidence type="ECO:0000256" key="1">
    <source>
        <dbReference type="ARBA" id="ARBA00022801"/>
    </source>
</evidence>
<dbReference type="GO" id="GO:0071555">
    <property type="term" value="P:cell wall organization"/>
    <property type="evidence" value="ECO:0007669"/>
    <property type="project" value="UniProtKB-KW"/>
</dbReference>